<accession>A0A316AP42</accession>
<organism evidence="1 2">
    <name type="scientific">Dyadobacter jejuensis</name>
    <dbReference type="NCBI Taxonomy" id="1082580"/>
    <lineage>
        <taxon>Bacteria</taxon>
        <taxon>Pseudomonadati</taxon>
        <taxon>Bacteroidota</taxon>
        <taxon>Cytophagia</taxon>
        <taxon>Cytophagales</taxon>
        <taxon>Spirosomataceae</taxon>
        <taxon>Dyadobacter</taxon>
    </lineage>
</organism>
<dbReference type="Proteomes" id="UP000245880">
    <property type="component" value="Unassembled WGS sequence"/>
</dbReference>
<proteinExistence type="predicted"/>
<evidence type="ECO:0000313" key="1">
    <source>
        <dbReference type="EMBL" id="PWJ59555.1"/>
    </source>
</evidence>
<keyword evidence="2" id="KW-1185">Reference proteome</keyword>
<evidence type="ECO:0000313" key="2">
    <source>
        <dbReference type="Proteomes" id="UP000245880"/>
    </source>
</evidence>
<gene>
    <name evidence="1" type="ORF">CLV98_102389</name>
</gene>
<comment type="caution">
    <text evidence="1">The sequence shown here is derived from an EMBL/GenBank/DDBJ whole genome shotgun (WGS) entry which is preliminary data.</text>
</comment>
<reference evidence="1 2" key="1">
    <citation type="submission" date="2018-03" db="EMBL/GenBank/DDBJ databases">
        <title>Genomic Encyclopedia of Archaeal and Bacterial Type Strains, Phase II (KMG-II): from individual species to whole genera.</title>
        <authorList>
            <person name="Goeker M."/>
        </authorList>
    </citation>
    <scope>NUCLEOTIDE SEQUENCE [LARGE SCALE GENOMIC DNA]</scope>
    <source>
        <strain evidence="1 2">DSM 100346</strain>
    </source>
</reference>
<name>A0A316AP42_9BACT</name>
<dbReference type="EMBL" id="QGDT01000002">
    <property type="protein sequence ID" value="PWJ59555.1"/>
    <property type="molecule type" value="Genomic_DNA"/>
</dbReference>
<dbReference type="AlphaFoldDB" id="A0A316AP42"/>
<protein>
    <submittedName>
        <fullName evidence="1">Uncharacterized protein</fullName>
    </submittedName>
</protein>
<sequence length="65" mass="7677">MSRTRAEILIKKMLNNELTANELAEFIEGLRDVQQEKHYSDILENYFNHLLQVSKRERIDGANND</sequence>